<name>A0A3P7X954_HELPZ</name>
<sequence>MLSPASSEGDGQDEMTRLRHALQHVRHSPRKEHASPPIRIGVSSAEALQAAMVSRLELIDTMLPYILPFLRVYTNQSYLVSRISELVAEKFMMDYSWNSGGREPVQEKGESVWAADLVSFGRAARRPWGDHLSTDALLVFSLFSAYMDSQLTSNPLVVSCRLAQPFSAVYTLKTPQRPSPVHLAAESFYLRMVCLLLLKHHIFSMKNHERFYLFTEQRFSSSFRLRFQ</sequence>
<accession>A0A3P7X954</accession>
<organism evidence="1">
    <name type="scientific">Heligmosomoides polygyrus</name>
    <name type="common">Parasitic roundworm</name>
    <dbReference type="NCBI Taxonomy" id="6339"/>
    <lineage>
        <taxon>Eukaryota</taxon>
        <taxon>Metazoa</taxon>
        <taxon>Ecdysozoa</taxon>
        <taxon>Nematoda</taxon>
        <taxon>Chromadorea</taxon>
        <taxon>Rhabditida</taxon>
        <taxon>Rhabditina</taxon>
        <taxon>Rhabditomorpha</taxon>
        <taxon>Strongyloidea</taxon>
        <taxon>Heligmosomidae</taxon>
        <taxon>Heligmosomoides</taxon>
    </lineage>
</organism>
<dbReference type="Pfam" id="PF09786">
    <property type="entry name" value="CytochromB561_N"/>
    <property type="match status" value="1"/>
</dbReference>
<gene>
    <name evidence="1" type="ORF">HPBE_LOCUS6846</name>
</gene>
<evidence type="ECO:0000313" key="2">
    <source>
        <dbReference type="Proteomes" id="UP000050761"/>
    </source>
</evidence>
<protein>
    <submittedName>
        <fullName evidence="3">Pex2_Pex12 domain-containing protein</fullName>
    </submittedName>
</protein>
<proteinExistence type="predicted"/>
<dbReference type="GO" id="GO:0016020">
    <property type="term" value="C:membrane"/>
    <property type="evidence" value="ECO:0007669"/>
    <property type="project" value="TreeGrafter"/>
</dbReference>
<reference evidence="1 2" key="1">
    <citation type="submission" date="2018-11" db="EMBL/GenBank/DDBJ databases">
        <authorList>
            <consortium name="Pathogen Informatics"/>
        </authorList>
    </citation>
    <scope>NUCLEOTIDE SEQUENCE [LARGE SCALE GENOMIC DNA]</scope>
</reference>
<evidence type="ECO:0000313" key="1">
    <source>
        <dbReference type="EMBL" id="VDO69946.1"/>
    </source>
</evidence>
<keyword evidence="2" id="KW-1185">Reference proteome</keyword>
<dbReference type="AlphaFoldDB" id="A0A3P7X954"/>
<dbReference type="OrthoDB" id="509821at2759"/>
<dbReference type="InterPro" id="IPR019176">
    <property type="entry name" value="Cytochrome_B561-rel"/>
</dbReference>
<dbReference type="PANTHER" id="PTHR21780">
    <property type="entry name" value="TRANSMEMBRANE PROTEIN 209"/>
    <property type="match status" value="1"/>
</dbReference>
<evidence type="ECO:0000313" key="3">
    <source>
        <dbReference type="WBParaSite" id="HPBE_0000684501-mRNA-1"/>
    </source>
</evidence>
<dbReference type="WBParaSite" id="HPBE_0000684501-mRNA-1">
    <property type="protein sequence ID" value="HPBE_0000684501-mRNA-1"/>
    <property type="gene ID" value="HPBE_0000684501"/>
</dbReference>
<dbReference type="PANTHER" id="PTHR21780:SF0">
    <property type="entry name" value="TRANSMEMBRANE PROTEIN 209"/>
    <property type="match status" value="1"/>
</dbReference>
<dbReference type="Proteomes" id="UP000050761">
    <property type="component" value="Unassembled WGS sequence"/>
</dbReference>
<dbReference type="EMBL" id="UZAH01025753">
    <property type="protein sequence ID" value="VDO69946.1"/>
    <property type="molecule type" value="Genomic_DNA"/>
</dbReference>
<reference evidence="3" key="2">
    <citation type="submission" date="2019-09" db="UniProtKB">
        <authorList>
            <consortium name="WormBaseParasite"/>
        </authorList>
    </citation>
    <scope>IDENTIFICATION</scope>
</reference>